<comment type="similarity">
    <text evidence="5">Belongs to the VPS28 family.</text>
</comment>
<keyword evidence="3" id="KW-0967">Endosome</keyword>
<dbReference type="GO" id="GO:0043328">
    <property type="term" value="P:protein transport to vacuole involved in ubiquitin-dependent protein catabolic process via the multivesicular body sorting pathway"/>
    <property type="evidence" value="ECO:0007669"/>
    <property type="project" value="TreeGrafter"/>
</dbReference>
<dbReference type="InterPro" id="IPR017898">
    <property type="entry name" value="VPS28_N"/>
</dbReference>
<evidence type="ECO:0000256" key="1">
    <source>
        <dbReference type="ARBA" id="ARBA00004177"/>
    </source>
</evidence>
<organism evidence="7">
    <name type="scientific">Theileria annulata</name>
    <dbReference type="NCBI Taxonomy" id="5874"/>
    <lineage>
        <taxon>Eukaryota</taxon>
        <taxon>Sar</taxon>
        <taxon>Alveolata</taxon>
        <taxon>Apicomplexa</taxon>
        <taxon>Aconoidasida</taxon>
        <taxon>Piroplasmida</taxon>
        <taxon>Theileriidae</taxon>
        <taxon>Theileria</taxon>
    </lineage>
</organism>
<dbReference type="PROSITE" id="PS51313">
    <property type="entry name" value="VPS28_N"/>
    <property type="match status" value="1"/>
</dbReference>
<dbReference type="InterPro" id="IPR037206">
    <property type="entry name" value="VPS28_C_sf"/>
</dbReference>
<dbReference type="SUPFAM" id="SSF140427">
    <property type="entry name" value="VPS28 C-terminal domain-like"/>
    <property type="match status" value="1"/>
</dbReference>
<dbReference type="PANTHER" id="PTHR12937:SF0">
    <property type="entry name" value="VACUOLAR PROTEIN SORTING-ASSOCIATED PROTEIN 28 HOMOLOG"/>
    <property type="match status" value="1"/>
</dbReference>
<evidence type="ECO:0000313" key="7">
    <source>
        <dbReference type="EMBL" id="SVP88828.1"/>
    </source>
</evidence>
<dbReference type="InterPro" id="IPR007143">
    <property type="entry name" value="Vps28"/>
</dbReference>
<dbReference type="GO" id="GO:0044877">
    <property type="term" value="F:protein-containing complex binding"/>
    <property type="evidence" value="ECO:0007669"/>
    <property type="project" value="TreeGrafter"/>
</dbReference>
<evidence type="ECO:0000256" key="3">
    <source>
        <dbReference type="ARBA" id="ARBA00022753"/>
    </source>
</evidence>
<protein>
    <submittedName>
        <fullName evidence="7">VPS28 protein, putative</fullName>
    </submittedName>
</protein>
<dbReference type="Gene3D" id="1.20.120.1130">
    <property type="match status" value="1"/>
</dbReference>
<dbReference type="Pfam" id="PF03997">
    <property type="entry name" value="VPS28"/>
    <property type="match status" value="1"/>
</dbReference>
<evidence type="ECO:0000256" key="2">
    <source>
        <dbReference type="ARBA" id="ARBA00022448"/>
    </source>
</evidence>
<evidence type="ECO:0000256" key="5">
    <source>
        <dbReference type="PROSITE-ProRule" id="PRU00645"/>
    </source>
</evidence>
<dbReference type="GO" id="GO:0000813">
    <property type="term" value="C:ESCRT I complex"/>
    <property type="evidence" value="ECO:0007669"/>
    <property type="project" value="InterPro"/>
</dbReference>
<comment type="subcellular location">
    <subcellularLocation>
        <location evidence="1">Endosome</location>
    </subcellularLocation>
</comment>
<feature type="domain" description="VPS28 N-terminal" evidence="6">
    <location>
        <begin position="1"/>
        <end position="80"/>
    </location>
</feature>
<dbReference type="PANTHER" id="PTHR12937">
    <property type="entry name" value="VACUOLAR PROTEIN SORTING 28, ISOFORM 2 VPS28"/>
    <property type="match status" value="1"/>
</dbReference>
<name>A0A3B0MYB1_THEAN</name>
<keyword evidence="2 5" id="KW-0813">Transport</keyword>
<dbReference type="AlphaFoldDB" id="A0A3B0MYB1"/>
<reference evidence="7" key="1">
    <citation type="submission" date="2018-07" db="EMBL/GenBank/DDBJ databases">
        <authorList>
            <person name="Quirk P.G."/>
            <person name="Krulwich T.A."/>
        </authorList>
    </citation>
    <scope>NUCLEOTIDE SEQUENCE</scope>
    <source>
        <strain evidence="7">Anand</strain>
    </source>
</reference>
<dbReference type="SUPFAM" id="SSF140111">
    <property type="entry name" value="Endosomal sorting complex assembly domain"/>
    <property type="match status" value="1"/>
</dbReference>
<evidence type="ECO:0000256" key="4">
    <source>
        <dbReference type="ARBA" id="ARBA00022927"/>
    </source>
</evidence>
<gene>
    <name evidence="7" type="ORF">TAT_000068000</name>
</gene>
<proteinExistence type="inferred from homology"/>
<accession>A0A3B0MYB1</accession>
<keyword evidence="4 5" id="KW-0653">Protein transport</keyword>
<dbReference type="Gene3D" id="1.20.1440.200">
    <property type="match status" value="1"/>
</dbReference>
<dbReference type="InterPro" id="IPR037202">
    <property type="entry name" value="ESCRT_assembly_dom"/>
</dbReference>
<sequence>MDIDKLSNIYSILYTLEYLERGLISGNIKFEEYKIECNSILNLFKLFNTINLQQFIQDFKIDFQLAINRINIGLPNNTHQDLGIFDLSGNFITLIDALKLGITNTNQLYMLINEIIKSIELNDKCYNGEEFWEITNLKLLKFWQQLLENTQELTIKQLQELLQDIESNYFIYRQHLLLH</sequence>
<dbReference type="EMBL" id="UIVT01000001">
    <property type="protein sequence ID" value="SVP88828.1"/>
    <property type="molecule type" value="Genomic_DNA"/>
</dbReference>
<dbReference type="InterPro" id="IPR038358">
    <property type="entry name" value="VPS28_N_sf"/>
</dbReference>
<evidence type="ECO:0000259" key="6">
    <source>
        <dbReference type="PROSITE" id="PS51313"/>
    </source>
</evidence>